<organism evidence="2 3">
    <name type="scientific">Agrocybe chaxingu</name>
    <dbReference type="NCBI Taxonomy" id="84603"/>
    <lineage>
        <taxon>Eukaryota</taxon>
        <taxon>Fungi</taxon>
        <taxon>Dikarya</taxon>
        <taxon>Basidiomycota</taxon>
        <taxon>Agaricomycotina</taxon>
        <taxon>Agaricomycetes</taxon>
        <taxon>Agaricomycetidae</taxon>
        <taxon>Agaricales</taxon>
        <taxon>Agaricineae</taxon>
        <taxon>Strophariaceae</taxon>
        <taxon>Agrocybe</taxon>
    </lineage>
</organism>
<feature type="region of interest" description="Disordered" evidence="1">
    <location>
        <begin position="44"/>
        <end position="85"/>
    </location>
</feature>
<dbReference type="Proteomes" id="UP001148786">
    <property type="component" value="Unassembled WGS sequence"/>
</dbReference>
<feature type="compositionally biased region" description="Polar residues" evidence="1">
    <location>
        <begin position="62"/>
        <end position="77"/>
    </location>
</feature>
<comment type="caution">
    <text evidence="2">The sequence shown here is derived from an EMBL/GenBank/DDBJ whole genome shotgun (WGS) entry which is preliminary data.</text>
</comment>
<name>A0A9W8K3C3_9AGAR</name>
<dbReference type="AlphaFoldDB" id="A0A9W8K3C3"/>
<evidence type="ECO:0000313" key="2">
    <source>
        <dbReference type="EMBL" id="KAJ3504368.1"/>
    </source>
</evidence>
<proteinExistence type="predicted"/>
<keyword evidence="3" id="KW-1185">Reference proteome</keyword>
<accession>A0A9W8K3C3</accession>
<protein>
    <submittedName>
        <fullName evidence="2">Uncharacterized protein</fullName>
    </submittedName>
</protein>
<reference evidence="2" key="1">
    <citation type="submission" date="2022-07" db="EMBL/GenBank/DDBJ databases">
        <title>Genome Sequence of Agrocybe chaxingu.</title>
        <authorList>
            <person name="Buettner E."/>
        </authorList>
    </citation>
    <scope>NUCLEOTIDE SEQUENCE</scope>
    <source>
        <strain evidence="2">MP-N11</strain>
    </source>
</reference>
<evidence type="ECO:0000313" key="3">
    <source>
        <dbReference type="Proteomes" id="UP001148786"/>
    </source>
</evidence>
<gene>
    <name evidence="2" type="ORF">NLJ89_g7965</name>
</gene>
<dbReference type="EMBL" id="JANKHO010001018">
    <property type="protein sequence ID" value="KAJ3504368.1"/>
    <property type="molecule type" value="Genomic_DNA"/>
</dbReference>
<sequence length="169" mass="18681">MQPRPLTFNPALFLTKPPLYTRSLFSRHGYQRLLLISVEGARMKHTSPSESSPYPPIAAPNVNENESADVNTTQSASEKLFADAARSEKAEEEALARQAAILASAGGEHENWTGDERMQDAVLRMLVDKYKPLRAGRVMSAEEKMKDEGWGALNNDGTWARVALWASGH</sequence>
<evidence type="ECO:0000256" key="1">
    <source>
        <dbReference type="SAM" id="MobiDB-lite"/>
    </source>
</evidence>
<dbReference type="OrthoDB" id="547796at2759"/>